<evidence type="ECO:0000313" key="3">
    <source>
        <dbReference type="Proteomes" id="UP000029120"/>
    </source>
</evidence>
<dbReference type="EMBL" id="CM002871">
    <property type="protein sequence ID" value="KFK38467.1"/>
    <property type="molecule type" value="Genomic_DNA"/>
</dbReference>
<dbReference type="Pfam" id="PF08387">
    <property type="entry name" value="FBD"/>
    <property type="match status" value="2"/>
</dbReference>
<dbReference type="SMART" id="SM00579">
    <property type="entry name" value="FBD"/>
    <property type="match status" value="2"/>
</dbReference>
<dbReference type="PANTHER" id="PTHR31900">
    <property type="entry name" value="F-BOX/RNI SUPERFAMILY PROTEIN-RELATED"/>
    <property type="match status" value="1"/>
</dbReference>
<evidence type="ECO:0000259" key="1">
    <source>
        <dbReference type="SMART" id="SM00579"/>
    </source>
</evidence>
<dbReference type="Proteomes" id="UP000029120">
    <property type="component" value="Chromosome 3"/>
</dbReference>
<name>A0A087H8L5_ARAAL</name>
<protein>
    <recommendedName>
        <fullName evidence="1">FBD domain-containing protein</fullName>
    </recommendedName>
</protein>
<dbReference type="Gramene" id="KFK38467">
    <property type="protein sequence ID" value="KFK38467"/>
    <property type="gene ID" value="AALP_AA3G116700"/>
</dbReference>
<organism evidence="2 3">
    <name type="scientific">Arabis alpina</name>
    <name type="common">Alpine rock-cress</name>
    <dbReference type="NCBI Taxonomy" id="50452"/>
    <lineage>
        <taxon>Eukaryota</taxon>
        <taxon>Viridiplantae</taxon>
        <taxon>Streptophyta</taxon>
        <taxon>Embryophyta</taxon>
        <taxon>Tracheophyta</taxon>
        <taxon>Spermatophyta</taxon>
        <taxon>Magnoliopsida</taxon>
        <taxon>eudicotyledons</taxon>
        <taxon>Gunneridae</taxon>
        <taxon>Pentapetalae</taxon>
        <taxon>rosids</taxon>
        <taxon>malvids</taxon>
        <taxon>Brassicales</taxon>
        <taxon>Brassicaceae</taxon>
        <taxon>Arabideae</taxon>
        <taxon>Arabis</taxon>
    </lineage>
</organism>
<keyword evidence="3" id="KW-1185">Reference proteome</keyword>
<dbReference type="PANTHER" id="PTHR31900:SF34">
    <property type="entry name" value="EMB|CAB62440.1-RELATED"/>
    <property type="match status" value="1"/>
</dbReference>
<feature type="domain" description="FBD" evidence="1">
    <location>
        <begin position="383"/>
        <end position="457"/>
    </location>
</feature>
<dbReference type="OrthoDB" id="1062430at2759"/>
<dbReference type="SUPFAM" id="SSF52047">
    <property type="entry name" value="RNI-like"/>
    <property type="match status" value="1"/>
</dbReference>
<sequence>MFLPRFAGIKARSGNNCSFKNMPCLDVVVVNVGSFHSDSNDKVTFCKGIDFSQLIELKLQPEYSDNHWMESLVHLLHNSLKLRVLMIDSVCNYSSPLFSNQPSSVPECLLSHLEIFEWEGYEGEREEKKFLAYILANSKNLKTVGISPIPFYNENRLESERELKEELKSMYRILSQIPTKDAVTTMILSKRWRFVWTMVHNLDYEETDRDKKSIWDFVDKSLQLHKAPILERLSIQLGEHCPVYADVGKCVSHAIEVRELYLECVNLYDMSLPKRLYKCETLVKLTLGRPILVDVPSSFIMTYFSSVVCLELDSTDVALCNGTNFSRLMELKLWPKFSDNHWLEPLMHLLHNSPKLRALKINTDYNNDNFSPLLWNEPSSVPGCMLSHLEFFEWIEYRGRRAEKELLAYILANSMCLKTVEISTKSWYIPDENSPEKMKDELESMYRASTSSQLMFSVDRD</sequence>
<dbReference type="InterPro" id="IPR050232">
    <property type="entry name" value="FBL13/AtMIF1-like"/>
</dbReference>
<dbReference type="InterPro" id="IPR001810">
    <property type="entry name" value="F-box_dom"/>
</dbReference>
<dbReference type="AlphaFoldDB" id="A0A087H8L5"/>
<gene>
    <name evidence="2" type="ordered locus">AALP_Aa3g116700</name>
</gene>
<dbReference type="OMA" id="EGENSIW"/>
<dbReference type="InterPro" id="IPR006566">
    <property type="entry name" value="FBD"/>
</dbReference>
<accession>A0A087H8L5</accession>
<reference evidence="3" key="1">
    <citation type="journal article" date="2015" name="Nat. Plants">
        <title>Genome expansion of Arabis alpina linked with retrotransposition and reduced symmetric DNA methylation.</title>
        <authorList>
            <person name="Willing E.M."/>
            <person name="Rawat V."/>
            <person name="Mandakova T."/>
            <person name="Maumus F."/>
            <person name="James G.V."/>
            <person name="Nordstroem K.J."/>
            <person name="Becker C."/>
            <person name="Warthmann N."/>
            <person name="Chica C."/>
            <person name="Szarzynska B."/>
            <person name="Zytnicki M."/>
            <person name="Albani M.C."/>
            <person name="Kiefer C."/>
            <person name="Bergonzi S."/>
            <person name="Castaings L."/>
            <person name="Mateos J.L."/>
            <person name="Berns M.C."/>
            <person name="Bujdoso N."/>
            <person name="Piofczyk T."/>
            <person name="de Lorenzo L."/>
            <person name="Barrero-Sicilia C."/>
            <person name="Mateos I."/>
            <person name="Piednoel M."/>
            <person name="Hagmann J."/>
            <person name="Chen-Min-Tao R."/>
            <person name="Iglesias-Fernandez R."/>
            <person name="Schuster S.C."/>
            <person name="Alonso-Blanco C."/>
            <person name="Roudier F."/>
            <person name="Carbonero P."/>
            <person name="Paz-Ares J."/>
            <person name="Davis S.J."/>
            <person name="Pecinka A."/>
            <person name="Quesneville H."/>
            <person name="Colot V."/>
            <person name="Lysak M.A."/>
            <person name="Weigel D."/>
            <person name="Coupland G."/>
            <person name="Schneeberger K."/>
        </authorList>
    </citation>
    <scope>NUCLEOTIDE SEQUENCE [LARGE SCALE GENOMIC DNA]</scope>
    <source>
        <strain evidence="3">cv. Pajares</strain>
    </source>
</reference>
<dbReference type="eggNOG" id="ENOG502SYZS">
    <property type="taxonomic scope" value="Eukaryota"/>
</dbReference>
<evidence type="ECO:0000313" key="2">
    <source>
        <dbReference type="EMBL" id="KFK38467.1"/>
    </source>
</evidence>
<proteinExistence type="predicted"/>
<feature type="domain" description="FBD" evidence="1">
    <location>
        <begin position="107"/>
        <end position="175"/>
    </location>
</feature>
<dbReference type="Pfam" id="PF00646">
    <property type="entry name" value="F-box"/>
    <property type="match status" value="1"/>
</dbReference>